<dbReference type="EMBL" id="FWXI01000018">
    <property type="protein sequence ID" value="SMD00905.1"/>
    <property type="molecule type" value="Genomic_DNA"/>
</dbReference>
<feature type="region of interest" description="Disordered" evidence="1">
    <location>
        <begin position="15"/>
        <end position="44"/>
    </location>
</feature>
<keyword evidence="3" id="KW-1185">Reference proteome</keyword>
<sequence>MAIIKQDIKHGFDSKKVTFGDPNIISNRTSERDKNVQTKPLRPK</sequence>
<protein>
    <submittedName>
        <fullName evidence="2">Uncharacterized protein</fullName>
    </submittedName>
</protein>
<proteinExistence type="predicted"/>
<reference evidence="2 3" key="1">
    <citation type="submission" date="2017-04" db="EMBL/GenBank/DDBJ databases">
        <authorList>
            <person name="Afonso C.L."/>
            <person name="Miller P.J."/>
            <person name="Scott M.A."/>
            <person name="Spackman E."/>
            <person name="Goraichik I."/>
            <person name="Dimitrov K.M."/>
            <person name="Suarez D.L."/>
            <person name="Swayne D.E."/>
        </authorList>
    </citation>
    <scope>NUCLEOTIDE SEQUENCE [LARGE SCALE GENOMIC DNA]</scope>
    <source>
        <strain evidence="2 3">DSM 5090</strain>
    </source>
</reference>
<accession>A0A1W2DTN5</accession>
<dbReference type="STRING" id="112901.SAMN04488500_11853"/>
<gene>
    <name evidence="2" type="ORF">SAMN04488500_11853</name>
</gene>
<dbReference type="AlphaFoldDB" id="A0A1W2DTN5"/>
<evidence type="ECO:0000313" key="3">
    <source>
        <dbReference type="Proteomes" id="UP000192738"/>
    </source>
</evidence>
<dbReference type="Proteomes" id="UP000192738">
    <property type="component" value="Unassembled WGS sequence"/>
</dbReference>
<evidence type="ECO:0000313" key="2">
    <source>
        <dbReference type="EMBL" id="SMD00905.1"/>
    </source>
</evidence>
<name>A0A1W2DTN5_9FIRM</name>
<evidence type="ECO:0000256" key="1">
    <source>
        <dbReference type="SAM" id="MobiDB-lite"/>
    </source>
</evidence>
<organism evidence="2 3">
    <name type="scientific">Sporomusa malonica</name>
    <dbReference type="NCBI Taxonomy" id="112901"/>
    <lineage>
        <taxon>Bacteria</taxon>
        <taxon>Bacillati</taxon>
        <taxon>Bacillota</taxon>
        <taxon>Negativicutes</taxon>
        <taxon>Selenomonadales</taxon>
        <taxon>Sporomusaceae</taxon>
        <taxon>Sporomusa</taxon>
    </lineage>
</organism>
<dbReference type="RefSeq" id="WP_281252406.1">
    <property type="nucleotide sequence ID" value="NZ_CP155572.1"/>
</dbReference>